<dbReference type="InterPro" id="IPR007729">
    <property type="entry name" value="DGOK"/>
</dbReference>
<organism evidence="1 2">
    <name type="scientific">Sedimentitalea todarodis</name>
    <dbReference type="NCBI Taxonomy" id="1631240"/>
    <lineage>
        <taxon>Bacteria</taxon>
        <taxon>Pseudomonadati</taxon>
        <taxon>Pseudomonadota</taxon>
        <taxon>Alphaproteobacteria</taxon>
        <taxon>Rhodobacterales</taxon>
        <taxon>Paracoccaceae</taxon>
        <taxon>Sedimentitalea</taxon>
    </lineage>
</organism>
<dbReference type="InterPro" id="IPR043129">
    <property type="entry name" value="ATPase_NBD"/>
</dbReference>
<reference evidence="2" key="1">
    <citation type="submission" date="2023-05" db="EMBL/GenBank/DDBJ databases">
        <title>Sedimentitalea sp. nov. JM2-8.</title>
        <authorList>
            <person name="Huang J."/>
        </authorList>
    </citation>
    <scope>NUCLEOTIDE SEQUENCE [LARGE SCALE GENOMIC DNA]</scope>
    <source>
        <strain evidence="2">KHS03</strain>
    </source>
</reference>
<dbReference type="EMBL" id="JASMWN010000012">
    <property type="protein sequence ID" value="MDU9005188.1"/>
    <property type="molecule type" value="Genomic_DNA"/>
</dbReference>
<protein>
    <submittedName>
        <fullName evidence="1">2-dehydro-3-deoxygalactonokinase</fullName>
    </submittedName>
</protein>
<keyword evidence="2" id="KW-1185">Reference proteome</keyword>
<comment type="caution">
    <text evidence="1">The sequence shown here is derived from an EMBL/GenBank/DDBJ whole genome shotgun (WGS) entry which is preliminary data.</text>
</comment>
<dbReference type="Gene3D" id="3.30.420.310">
    <property type="entry name" value="2-keto-3-deoxy-galactonokinase, C-terminal domain"/>
    <property type="match status" value="1"/>
</dbReference>
<evidence type="ECO:0000313" key="1">
    <source>
        <dbReference type="EMBL" id="MDU9005188.1"/>
    </source>
</evidence>
<accession>A0ABU3VGH3</accession>
<dbReference type="Pfam" id="PF05035">
    <property type="entry name" value="DGOK"/>
    <property type="match status" value="1"/>
</dbReference>
<name>A0ABU3VGH3_9RHOB</name>
<dbReference type="RefSeq" id="WP_316778076.1">
    <property type="nucleotide sequence ID" value="NZ_JASMWN010000012.1"/>
</dbReference>
<evidence type="ECO:0000313" key="2">
    <source>
        <dbReference type="Proteomes" id="UP001255416"/>
    </source>
</evidence>
<dbReference type="Gene3D" id="3.30.420.300">
    <property type="entry name" value="2-keto-3-deoxy-galactonokinase, substrate binding domain"/>
    <property type="match status" value="1"/>
</dbReference>
<proteinExistence type="predicted"/>
<dbReference type="InterPro" id="IPR042257">
    <property type="entry name" value="DGOK_C"/>
</dbReference>
<dbReference type="InterPro" id="IPR042258">
    <property type="entry name" value="DGOK_N"/>
</dbReference>
<sequence>MSKTAEWIAVDWGTSNLRAWVFGPDNTLIARLGSDHGMASLTPDAFEGILLDLIGPHLGDATTPAVCCGMVGARQGWQEAAYVTVPCTPPGAREATYVFANDPRIAPLILPGLQQTTPADVMRGEETQIAGYLAEHAVFDGVLCLPGTHTKWVQISAGEIVSFRTFMTGELFALLTGSSVLRHSVQTEGWDDAGFADAVRDALGSPQNFASRLFGVRAETLINDMPADVARSRLSGLLIGLELAGARAYWLGQQIAVVGDPILSRLYKVALYQQGVPVALADGDAMTLAGLKTAYKSLKET</sequence>
<dbReference type="Proteomes" id="UP001255416">
    <property type="component" value="Unassembled WGS sequence"/>
</dbReference>
<gene>
    <name evidence="1" type="ORF">QO231_15175</name>
</gene>
<dbReference type="SUPFAM" id="SSF53067">
    <property type="entry name" value="Actin-like ATPase domain"/>
    <property type="match status" value="1"/>
</dbReference>